<gene>
    <name evidence="3" type="ORF">IQ35_01445</name>
</gene>
<dbReference type="PROSITE" id="PS51257">
    <property type="entry name" value="PROKAR_LIPOPROTEIN"/>
    <property type="match status" value="1"/>
</dbReference>
<proteinExistence type="predicted"/>
<feature type="region of interest" description="Disordered" evidence="1">
    <location>
        <begin position="25"/>
        <end position="63"/>
    </location>
</feature>
<accession>A0A562KIG7</accession>
<feature type="compositionally biased region" description="Basic and acidic residues" evidence="1">
    <location>
        <begin position="25"/>
        <end position="43"/>
    </location>
</feature>
<feature type="compositionally biased region" description="Basic and acidic residues" evidence="1">
    <location>
        <begin position="52"/>
        <end position="63"/>
    </location>
</feature>
<sequence>MKTRGMTIAMIAALVLTGFSVSACRDGRPGYNSDRHHGRDRDHRRDRHDRHDRHDRGDRQRPR</sequence>
<name>A0A562KIG7_SPHWJ</name>
<feature type="chain" id="PRO_5022143186" description="Lipoprotein" evidence="2">
    <location>
        <begin position="24"/>
        <end position="63"/>
    </location>
</feature>
<evidence type="ECO:0008006" key="5">
    <source>
        <dbReference type="Google" id="ProtNLM"/>
    </source>
</evidence>
<dbReference type="RefSeq" id="WP_021247291.1">
    <property type="nucleotide sequence ID" value="NZ_JACIIY010000002.1"/>
</dbReference>
<evidence type="ECO:0000256" key="1">
    <source>
        <dbReference type="SAM" id="MobiDB-lite"/>
    </source>
</evidence>
<protein>
    <recommendedName>
        <fullName evidence="5">Lipoprotein</fullName>
    </recommendedName>
</protein>
<keyword evidence="2" id="KW-0732">Signal</keyword>
<evidence type="ECO:0000256" key="2">
    <source>
        <dbReference type="SAM" id="SignalP"/>
    </source>
</evidence>
<keyword evidence="4" id="KW-1185">Reference proteome</keyword>
<feature type="signal peptide" evidence="2">
    <location>
        <begin position="1"/>
        <end position="23"/>
    </location>
</feature>
<evidence type="ECO:0000313" key="4">
    <source>
        <dbReference type="Proteomes" id="UP000316624"/>
    </source>
</evidence>
<dbReference type="Proteomes" id="UP000316624">
    <property type="component" value="Unassembled WGS sequence"/>
</dbReference>
<organism evidence="3 4">
    <name type="scientific">Sphingobium wenxiniae (strain DSM 21828 / CGMCC 1.7748 / JZ-1)</name>
    <dbReference type="NCBI Taxonomy" id="595605"/>
    <lineage>
        <taxon>Bacteria</taxon>
        <taxon>Pseudomonadati</taxon>
        <taxon>Pseudomonadota</taxon>
        <taxon>Alphaproteobacteria</taxon>
        <taxon>Sphingomonadales</taxon>
        <taxon>Sphingomonadaceae</taxon>
        <taxon>Sphingobium</taxon>
    </lineage>
</organism>
<reference evidence="3 4" key="1">
    <citation type="journal article" date="2015" name="Stand. Genomic Sci.">
        <title>Genomic Encyclopedia of Bacterial and Archaeal Type Strains, Phase III: the genomes of soil and plant-associated and newly described type strains.</title>
        <authorList>
            <person name="Whitman W.B."/>
            <person name="Woyke T."/>
            <person name="Klenk H.P."/>
            <person name="Zhou Y."/>
            <person name="Lilburn T.G."/>
            <person name="Beck B.J."/>
            <person name="De Vos P."/>
            <person name="Vandamme P."/>
            <person name="Eisen J.A."/>
            <person name="Garrity G."/>
            <person name="Hugenholtz P."/>
            <person name="Kyrpides N.C."/>
        </authorList>
    </citation>
    <scope>NUCLEOTIDE SEQUENCE [LARGE SCALE GENOMIC DNA]</scope>
    <source>
        <strain evidence="3 4">CGMCC 1.7748</strain>
    </source>
</reference>
<evidence type="ECO:0000313" key="3">
    <source>
        <dbReference type="EMBL" id="TWH95190.1"/>
    </source>
</evidence>
<dbReference type="AlphaFoldDB" id="A0A562KIG7"/>
<comment type="caution">
    <text evidence="3">The sequence shown here is derived from an EMBL/GenBank/DDBJ whole genome shotgun (WGS) entry which is preliminary data.</text>
</comment>
<dbReference type="EMBL" id="VLKK01000004">
    <property type="protein sequence ID" value="TWH95190.1"/>
    <property type="molecule type" value="Genomic_DNA"/>
</dbReference>